<comment type="caution">
    <text evidence="2">The sequence shown here is derived from an EMBL/GenBank/DDBJ whole genome shotgun (WGS) entry which is preliminary data.</text>
</comment>
<name>A0ABD5IIT4_SERMA</name>
<dbReference type="EMBL" id="JAXABG010000010">
    <property type="protein sequence ID" value="MDX7083977.1"/>
    <property type="molecule type" value="Genomic_DNA"/>
</dbReference>
<proteinExistence type="predicted"/>
<dbReference type="Proteomes" id="UP001275057">
    <property type="component" value="Unassembled WGS sequence"/>
</dbReference>
<gene>
    <name evidence="2" type="ORF">SJ435_16400</name>
</gene>
<evidence type="ECO:0000313" key="3">
    <source>
        <dbReference type="Proteomes" id="UP001275057"/>
    </source>
</evidence>
<dbReference type="RefSeq" id="WP_145958037.1">
    <property type="nucleotide sequence ID" value="NZ_CP018917.1"/>
</dbReference>
<sequence length="101" mass="11356">MHTDFATENPRYACPVVVTASPRSPKMPESLATVFFELDLKINIPLFTNYEINVLVCSSIYRRHRLDDRHGSHPSARPLPDTPTVRTEARIKIGATHVISA</sequence>
<organism evidence="2 3">
    <name type="scientific">Serratia marcescens</name>
    <dbReference type="NCBI Taxonomy" id="615"/>
    <lineage>
        <taxon>Bacteria</taxon>
        <taxon>Pseudomonadati</taxon>
        <taxon>Pseudomonadota</taxon>
        <taxon>Gammaproteobacteria</taxon>
        <taxon>Enterobacterales</taxon>
        <taxon>Yersiniaceae</taxon>
        <taxon>Serratia</taxon>
    </lineage>
</organism>
<evidence type="ECO:0000313" key="2">
    <source>
        <dbReference type="EMBL" id="MDX7083977.1"/>
    </source>
</evidence>
<accession>A0ABD5IIT4</accession>
<protein>
    <submittedName>
        <fullName evidence="2">Uncharacterized protein</fullName>
    </submittedName>
</protein>
<reference evidence="2 3" key="1">
    <citation type="submission" date="2023-11" db="EMBL/GenBank/DDBJ databases">
        <title>Detection of rare carbapenemases in Enterobacterales - comparison of two colorimetric and two CIM-based carbapenemase assays.</title>
        <authorList>
            <person name="Schaffarczyk L."/>
            <person name="Noster J."/>
            <person name="Stelzer Y."/>
            <person name="Sattler J."/>
            <person name="Gatermann S."/>
            <person name="Hamprecht A."/>
        </authorList>
    </citation>
    <scope>NUCLEOTIDE SEQUENCE [LARGE SCALE GENOMIC DNA]</scope>
    <source>
        <strain evidence="2 3">CIM-Carb-136</strain>
    </source>
</reference>
<evidence type="ECO:0000256" key="1">
    <source>
        <dbReference type="SAM" id="MobiDB-lite"/>
    </source>
</evidence>
<feature type="region of interest" description="Disordered" evidence="1">
    <location>
        <begin position="67"/>
        <end position="87"/>
    </location>
</feature>
<dbReference type="AlphaFoldDB" id="A0ABD5IIT4"/>